<proteinExistence type="predicted"/>
<name>A0A1T5BHH7_9SPHI</name>
<protein>
    <submittedName>
        <fullName evidence="2">Uncharacterized protein</fullName>
    </submittedName>
</protein>
<dbReference type="Proteomes" id="UP000190541">
    <property type="component" value="Unassembled WGS sequence"/>
</dbReference>
<dbReference type="OrthoDB" id="1120468at2"/>
<dbReference type="AlphaFoldDB" id="A0A1T5BHH7"/>
<reference evidence="2 3" key="1">
    <citation type="submission" date="2017-02" db="EMBL/GenBank/DDBJ databases">
        <authorList>
            <person name="Peterson S.W."/>
        </authorList>
    </citation>
    <scope>NUCLEOTIDE SEQUENCE [LARGE SCALE GENOMIC DNA]</scope>
    <source>
        <strain evidence="2 3">DSM 22899</strain>
    </source>
</reference>
<dbReference type="STRING" id="623280.SAMN05660226_01467"/>
<organism evidence="2 3">
    <name type="scientific">Parapedobacter luteus</name>
    <dbReference type="NCBI Taxonomy" id="623280"/>
    <lineage>
        <taxon>Bacteria</taxon>
        <taxon>Pseudomonadati</taxon>
        <taxon>Bacteroidota</taxon>
        <taxon>Sphingobacteriia</taxon>
        <taxon>Sphingobacteriales</taxon>
        <taxon>Sphingobacteriaceae</taxon>
        <taxon>Parapedobacter</taxon>
    </lineage>
</organism>
<dbReference type="RefSeq" id="WP_079716158.1">
    <property type="nucleotide sequence ID" value="NZ_FUYS01000003.1"/>
</dbReference>
<evidence type="ECO:0000313" key="3">
    <source>
        <dbReference type="Proteomes" id="UP000190541"/>
    </source>
</evidence>
<gene>
    <name evidence="2" type="ORF">SAMN05660226_01467</name>
</gene>
<dbReference type="EMBL" id="FUYS01000003">
    <property type="protein sequence ID" value="SKB46460.1"/>
    <property type="molecule type" value="Genomic_DNA"/>
</dbReference>
<keyword evidence="1" id="KW-0472">Membrane</keyword>
<feature type="transmembrane region" description="Helical" evidence="1">
    <location>
        <begin position="66"/>
        <end position="83"/>
    </location>
</feature>
<accession>A0A1T5BHH7</accession>
<keyword evidence="3" id="KW-1185">Reference proteome</keyword>
<feature type="transmembrane region" description="Helical" evidence="1">
    <location>
        <begin position="43"/>
        <end position="60"/>
    </location>
</feature>
<sequence>MNDSIETIWKEGFLHEKSLVAPSVNDLYNRKSIHLVDRIKRRFQVNLVMIVVMVVLLPVICYFMQVIWQGVAAAILLLLTAWYNKRQIDGIKSLDQGATSFEYLRSFDRWLRDVLARSVKVARFSYPLYFLIAVSTGWSAWNRQGGGDMPLIAGIIVAAATLAVFYFSDKIYRWDVRLMYGRVFNKLERTIAEMETLKQG</sequence>
<evidence type="ECO:0000256" key="1">
    <source>
        <dbReference type="SAM" id="Phobius"/>
    </source>
</evidence>
<feature type="transmembrane region" description="Helical" evidence="1">
    <location>
        <begin position="147"/>
        <end position="167"/>
    </location>
</feature>
<keyword evidence="1" id="KW-0812">Transmembrane</keyword>
<feature type="transmembrane region" description="Helical" evidence="1">
    <location>
        <begin position="121"/>
        <end position="141"/>
    </location>
</feature>
<evidence type="ECO:0000313" key="2">
    <source>
        <dbReference type="EMBL" id="SKB46460.1"/>
    </source>
</evidence>
<keyword evidence="1" id="KW-1133">Transmembrane helix</keyword>